<reference evidence="1 2" key="1">
    <citation type="journal article" date="2022" name="Genome Biol. Evol.">
        <title>The Spruce Budworm Genome: Reconstructing the Evolutionary History of Antifreeze Proteins.</title>
        <authorList>
            <person name="Beliveau C."/>
            <person name="Gagne P."/>
            <person name="Picq S."/>
            <person name="Vernygora O."/>
            <person name="Keeling C.I."/>
            <person name="Pinkney K."/>
            <person name="Doucet D."/>
            <person name="Wen F."/>
            <person name="Johnston J.S."/>
            <person name="Maaroufi H."/>
            <person name="Boyle B."/>
            <person name="Laroche J."/>
            <person name="Dewar K."/>
            <person name="Juretic N."/>
            <person name="Blackburn G."/>
            <person name="Nisole A."/>
            <person name="Brunet B."/>
            <person name="Brandao M."/>
            <person name="Lumley L."/>
            <person name="Duan J."/>
            <person name="Quan G."/>
            <person name="Lucarotti C.J."/>
            <person name="Roe A.D."/>
            <person name="Sperling F.A.H."/>
            <person name="Levesque R.C."/>
            <person name="Cusson M."/>
        </authorList>
    </citation>
    <scope>NUCLEOTIDE SEQUENCE [LARGE SCALE GENOMIC DNA]</scope>
    <source>
        <strain evidence="1">Glfc:IPQL:Cfum</strain>
    </source>
</reference>
<dbReference type="EMBL" id="CM046112">
    <property type="protein sequence ID" value="KAI8429324.1"/>
    <property type="molecule type" value="Genomic_DNA"/>
</dbReference>
<organism evidence="1 2">
    <name type="scientific">Choristoneura fumiferana</name>
    <name type="common">Spruce budworm moth</name>
    <name type="synonym">Archips fumiferana</name>
    <dbReference type="NCBI Taxonomy" id="7141"/>
    <lineage>
        <taxon>Eukaryota</taxon>
        <taxon>Metazoa</taxon>
        <taxon>Ecdysozoa</taxon>
        <taxon>Arthropoda</taxon>
        <taxon>Hexapoda</taxon>
        <taxon>Insecta</taxon>
        <taxon>Pterygota</taxon>
        <taxon>Neoptera</taxon>
        <taxon>Endopterygota</taxon>
        <taxon>Lepidoptera</taxon>
        <taxon>Glossata</taxon>
        <taxon>Ditrysia</taxon>
        <taxon>Tortricoidea</taxon>
        <taxon>Tortricidae</taxon>
        <taxon>Tortricinae</taxon>
        <taxon>Choristoneura</taxon>
    </lineage>
</organism>
<evidence type="ECO:0000313" key="2">
    <source>
        <dbReference type="Proteomes" id="UP001064048"/>
    </source>
</evidence>
<name>A0ACC0JZ07_CHOFU</name>
<evidence type="ECO:0000313" key="1">
    <source>
        <dbReference type="EMBL" id="KAI8429324.1"/>
    </source>
</evidence>
<proteinExistence type="predicted"/>
<comment type="caution">
    <text evidence="1">The sequence shown here is derived from an EMBL/GenBank/DDBJ whole genome shotgun (WGS) entry which is preliminary data.</text>
</comment>
<protein>
    <submittedName>
        <fullName evidence="1">Uncharacterized protein</fullName>
    </submittedName>
</protein>
<sequence>MRRTFRRRLSTINRAGVARAATLAAAVAGNGAALLNSYHCSHFNVQSGSGAGGEYGGAVGGGGGGGGSGSASSGAQSPGSPPAPAPAHPRLRAKEEELSAHGRASADAGGSSESEGECGGAGRGGGGGGAGRARAQYVSANCVVFTHYSGDVAAVVDEHFTRALALDKPKGQSAAPTLLYQANTAVQHMLSRRLFAAVRIITEVYTSYRQLLLK</sequence>
<keyword evidence="2" id="KW-1185">Reference proteome</keyword>
<accession>A0ACC0JZ07</accession>
<dbReference type="Proteomes" id="UP001064048">
    <property type="component" value="Chromosome 12"/>
</dbReference>
<gene>
    <name evidence="1" type="ORF">MSG28_007819</name>
</gene>